<evidence type="ECO:0000313" key="1">
    <source>
        <dbReference type="EMBL" id="RGD63157.1"/>
    </source>
</evidence>
<dbReference type="Proteomes" id="UP000263377">
    <property type="component" value="Unassembled WGS sequence"/>
</dbReference>
<dbReference type="AlphaFoldDB" id="A0A373A6F2"/>
<accession>A0A373A6F2</accession>
<protein>
    <submittedName>
        <fullName evidence="1">Type II toxin-antitoxin system prevent-host-death family antitoxin</fullName>
    </submittedName>
</protein>
<name>A0A373A6F2_9ACTN</name>
<dbReference type="EMBL" id="QVIG01000001">
    <property type="protein sequence ID" value="RGD63157.1"/>
    <property type="molecule type" value="Genomic_DNA"/>
</dbReference>
<proteinExistence type="predicted"/>
<evidence type="ECO:0000313" key="2">
    <source>
        <dbReference type="Proteomes" id="UP000263377"/>
    </source>
</evidence>
<organism evidence="1 2">
    <name type="scientific">Kitasatospora xanthocidica</name>
    <dbReference type="NCBI Taxonomy" id="83382"/>
    <lineage>
        <taxon>Bacteria</taxon>
        <taxon>Bacillati</taxon>
        <taxon>Actinomycetota</taxon>
        <taxon>Actinomycetes</taxon>
        <taxon>Kitasatosporales</taxon>
        <taxon>Streptomycetaceae</taxon>
        <taxon>Kitasatospora</taxon>
    </lineage>
</organism>
<gene>
    <name evidence="1" type="ORF">DR950_27060</name>
</gene>
<keyword evidence="2" id="KW-1185">Reference proteome</keyword>
<reference evidence="1 2" key="1">
    <citation type="submission" date="2018-08" db="EMBL/GenBank/DDBJ databases">
        <title>Diversity &amp; Physiological Properties of Lignin-Decomposing Actinobacteria from Soil.</title>
        <authorList>
            <person name="Roh S.G."/>
            <person name="Kim S.B."/>
        </authorList>
    </citation>
    <scope>NUCLEOTIDE SEQUENCE [LARGE SCALE GENOMIC DNA]</scope>
    <source>
        <strain evidence="1 2">MMS17-GH009</strain>
    </source>
</reference>
<sequence>MEPAGELADRLGRELLLDQALVAVVLAHHGEVRAGAGLVGQGPVGGARGRRLGAIRGLHANIIPYDKQRAPLPPDKPRWEIR</sequence>
<comment type="caution">
    <text evidence="1">The sequence shown here is derived from an EMBL/GenBank/DDBJ whole genome shotgun (WGS) entry which is preliminary data.</text>
</comment>